<feature type="domain" description="Alpha-L-rhamnosidase six-hairpin glycosidase" evidence="4">
    <location>
        <begin position="411"/>
        <end position="780"/>
    </location>
</feature>
<dbReference type="Pfam" id="PF17389">
    <property type="entry name" value="Bac_rhamnosid6H"/>
    <property type="match status" value="1"/>
</dbReference>
<evidence type="ECO:0000259" key="4">
    <source>
        <dbReference type="Pfam" id="PF17389"/>
    </source>
</evidence>
<dbReference type="Pfam" id="PF08531">
    <property type="entry name" value="Bac_rhamnosid_N"/>
    <property type="match status" value="1"/>
</dbReference>
<dbReference type="PIRSF" id="PIRSF010631">
    <property type="entry name" value="A-rhamnsds"/>
    <property type="match status" value="1"/>
</dbReference>
<dbReference type="InterPro" id="IPR016007">
    <property type="entry name" value="Alpha_rhamnosid"/>
</dbReference>
<keyword evidence="1 6" id="KW-0378">Hydrolase</keyword>
<dbReference type="InterPro" id="IPR035398">
    <property type="entry name" value="Bac_rhamnosid_C"/>
</dbReference>
<dbReference type="EMBL" id="JABACJ020000002">
    <property type="protein sequence ID" value="MBU3874925.1"/>
    <property type="molecule type" value="Genomic_DNA"/>
</dbReference>
<evidence type="ECO:0000313" key="7">
    <source>
        <dbReference type="Proteomes" id="UP000723714"/>
    </source>
</evidence>
<organism evidence="6 7">
    <name type="scientific">Faecalicatena faecalis</name>
    <dbReference type="NCBI Taxonomy" id="2726362"/>
    <lineage>
        <taxon>Bacteria</taxon>
        <taxon>Bacillati</taxon>
        <taxon>Bacillota</taxon>
        <taxon>Clostridia</taxon>
        <taxon>Lachnospirales</taxon>
        <taxon>Lachnospiraceae</taxon>
        <taxon>Faecalicatena</taxon>
    </lineage>
</organism>
<dbReference type="InterPro" id="IPR013737">
    <property type="entry name" value="Bac_rhamnosid_N"/>
</dbReference>
<sequence length="855" mass="99051">MKIYDLKVMHMKNPVIDRRPEFSWKIESTRQNVLQRAYRIVVRNKDGILWDTGKVESRCQAFVEYEGEGFKTAERYEWTVTVWDNYEEVSSASDWFETAFLRDKDWCARWIECTIDRQPASEYSFGAAYPPVLFEREFDTCGEIESARVYATSHGVYVLKVNGKRADDREFAPEFTRYDKIMYYQTYDVTKLLLGGKNSLEMYVGDGWHFSTQARPVMEEYHKEPSVLFQLEIRYKNGTIQTVASDGTEKCSLGHIVYSDLYQGEKQDYRIKNTEKYPVDVKDYGYEFLRSQPIPPVRPVRLLPAVEVITTPAGEKVVDFGQVIAGRARVKIDALKDQEITLEYFEVLDQDGNYINTMFAPQKDIVISDGKPIEHEAKFTFHGFRYIRVGGLEEVRKEDFTAVLLTTEKENKGEFRCSDERLNRLYQNVRWSQYNNMMSVPTDCPTREKAGWTGDLLIYAKTALMNEEMTPFLSSWLDIVRADQQDDGVIRIVAPYMKLYEALLLQTVKKFGDEKVTGVAGWSDAIVWVPYDMYRMTGNARVLRDNFEAMESWCEYIIRTAEEKRGYHDIPYDYDRYLWNTGFHFGEWLVPSRPDDTGEQYGICKESAFYIAPFFGYMTLLRMKEICRVLGEKEKEERYADRSKRMKEAIQKGILLAGLLPEYLMGGYILAFAFDLVPEELYDSYKKDLTDLIRKNGNCLDTGFLATPFILDTLCKIGEKELAYALLWQDKRPSWLYEVDHGATTIWEAWDADDAKSGGRYVSFDHYAFGCVDEWICRHIAGIDSDTPGFSHVIIRPDGGKRLTSCERTFECEAGTIKAAWDEKGLCVSIPCNVTATVEWDGEKTEIGSGDYFFR</sequence>
<evidence type="ECO:0000256" key="1">
    <source>
        <dbReference type="ARBA" id="ARBA00022801"/>
    </source>
</evidence>
<proteinExistence type="predicted"/>
<gene>
    <name evidence="6" type="ORF">HGO97_003740</name>
</gene>
<dbReference type="InterPro" id="IPR035396">
    <property type="entry name" value="Bac_rhamnosid6H"/>
</dbReference>
<accession>A0ABS6D020</accession>
<feature type="domain" description="Bacterial alpha-L-rhamnosidase N-terminal" evidence="3">
    <location>
        <begin position="143"/>
        <end position="275"/>
    </location>
</feature>
<dbReference type="GO" id="GO:0016787">
    <property type="term" value="F:hydrolase activity"/>
    <property type="evidence" value="ECO:0007669"/>
    <property type="project" value="UniProtKB-KW"/>
</dbReference>
<dbReference type="Pfam" id="PF25788">
    <property type="entry name" value="Ig_Rha78A_N"/>
    <property type="match status" value="1"/>
</dbReference>
<evidence type="ECO:0000259" key="3">
    <source>
        <dbReference type="Pfam" id="PF08531"/>
    </source>
</evidence>
<dbReference type="InterPro" id="IPR008902">
    <property type="entry name" value="Rhamnosid_concanavalin"/>
</dbReference>
<feature type="domain" description="Alpha-L-rhamnosidase C-terminal" evidence="5">
    <location>
        <begin position="782"/>
        <end position="844"/>
    </location>
</feature>
<name>A0ABS6D020_9FIRM</name>
<dbReference type="Pfam" id="PF17390">
    <property type="entry name" value="Bac_rhamnosid_C"/>
    <property type="match status" value="1"/>
</dbReference>
<evidence type="ECO:0000313" key="6">
    <source>
        <dbReference type="EMBL" id="MBU3874925.1"/>
    </source>
</evidence>
<evidence type="ECO:0000259" key="5">
    <source>
        <dbReference type="Pfam" id="PF17390"/>
    </source>
</evidence>
<dbReference type="PANTHER" id="PTHR33307">
    <property type="entry name" value="ALPHA-RHAMNOSIDASE (EUROFUNG)"/>
    <property type="match status" value="1"/>
</dbReference>
<feature type="domain" description="Alpha-L-rhamnosidase concanavalin-like" evidence="2">
    <location>
        <begin position="310"/>
        <end position="404"/>
    </location>
</feature>
<dbReference type="Proteomes" id="UP000723714">
    <property type="component" value="Unassembled WGS sequence"/>
</dbReference>
<dbReference type="RefSeq" id="WP_216239582.1">
    <property type="nucleotide sequence ID" value="NZ_JABACJ020000002.1"/>
</dbReference>
<keyword evidence="7" id="KW-1185">Reference proteome</keyword>
<dbReference type="PANTHER" id="PTHR33307:SF6">
    <property type="entry name" value="ALPHA-RHAMNOSIDASE (EUROFUNG)-RELATED"/>
    <property type="match status" value="1"/>
</dbReference>
<reference evidence="6 7" key="1">
    <citation type="submission" date="2021-06" db="EMBL/GenBank/DDBJ databases">
        <title>Faecalicatena sp. nov. isolated from porcine feces.</title>
        <authorList>
            <person name="Oh B.S."/>
            <person name="Lee J.H."/>
        </authorList>
    </citation>
    <scope>NUCLEOTIDE SEQUENCE [LARGE SCALE GENOMIC DNA]</scope>
    <source>
        <strain evidence="6 7">AGMB00832</strain>
    </source>
</reference>
<evidence type="ECO:0000259" key="2">
    <source>
        <dbReference type="Pfam" id="PF05592"/>
    </source>
</evidence>
<comment type="caution">
    <text evidence="6">The sequence shown here is derived from an EMBL/GenBank/DDBJ whole genome shotgun (WGS) entry which is preliminary data.</text>
</comment>
<protein>
    <submittedName>
        <fullName evidence="6">Glycoside hydrolase family 78 protein</fullName>
    </submittedName>
</protein>
<dbReference type="Pfam" id="PF05592">
    <property type="entry name" value="Bac_rhamnosid"/>
    <property type="match status" value="1"/>
</dbReference>